<dbReference type="PANTHER" id="PTHR43490:SF99">
    <property type="entry name" value="SHORT-CHAIN DEHYDROGENASE_REDUCTASE"/>
    <property type="match status" value="1"/>
</dbReference>
<dbReference type="InterPro" id="IPR020904">
    <property type="entry name" value="Sc_DH/Rdtase_CS"/>
</dbReference>
<proteinExistence type="inferred from homology"/>
<evidence type="ECO:0000256" key="1">
    <source>
        <dbReference type="ARBA" id="ARBA00006484"/>
    </source>
</evidence>
<dbReference type="InterPro" id="IPR002347">
    <property type="entry name" value="SDR_fam"/>
</dbReference>
<protein>
    <submittedName>
        <fullName evidence="5">SDR family oxidoreductase</fullName>
    </submittedName>
</protein>
<dbReference type="EMBL" id="JAHSTP010000021">
    <property type="protein sequence ID" value="MBZ6156005.1"/>
    <property type="molecule type" value="Genomic_DNA"/>
</dbReference>
<evidence type="ECO:0000256" key="2">
    <source>
        <dbReference type="ARBA" id="ARBA00022857"/>
    </source>
</evidence>
<keyword evidence="3" id="KW-0560">Oxidoreductase</keyword>
<evidence type="ECO:0000313" key="5">
    <source>
        <dbReference type="EMBL" id="MBZ6156005.1"/>
    </source>
</evidence>
<name>A0ABS7WDH4_STROV</name>
<dbReference type="InterPro" id="IPR045313">
    <property type="entry name" value="CBR1-like"/>
</dbReference>
<comment type="similarity">
    <text evidence="1 4">Belongs to the short-chain dehydrogenases/reductases (SDR) family.</text>
</comment>
<dbReference type="PROSITE" id="PS00061">
    <property type="entry name" value="ADH_SHORT"/>
    <property type="match status" value="1"/>
</dbReference>
<accession>A0ABS7WDH4</accession>
<organism evidence="5 6">
    <name type="scientific">Streptomyces olivaceus</name>
    <dbReference type="NCBI Taxonomy" id="47716"/>
    <lineage>
        <taxon>Bacteria</taxon>
        <taxon>Bacillati</taxon>
        <taxon>Actinomycetota</taxon>
        <taxon>Actinomycetes</taxon>
        <taxon>Kitasatosporales</taxon>
        <taxon>Streptomycetaceae</taxon>
        <taxon>Streptomyces</taxon>
    </lineage>
</organism>
<dbReference type="PRINTS" id="PR00081">
    <property type="entry name" value="GDHRDH"/>
</dbReference>
<dbReference type="RefSeq" id="WP_224310313.1">
    <property type="nucleotide sequence ID" value="NZ_JAHSST010000026.1"/>
</dbReference>
<keyword evidence="6" id="KW-1185">Reference proteome</keyword>
<sequence length="248" mass="25741">MNNTTKRTALVTGANKGIGLETARQLADAGYVVWIGSRDLDRGRAAAEALSAHGEVRVVALDVTDEDSVRSAAAEIGAAHGSLDVLVNNAAVAMVEGEGPPSAVDLETVREDIEVNLFGPLRVTQAFLPLVKKSPEGRIVNVSTKMASLSPLADPESIQRAAQKAFPIFAYPVSKTALNSLTGWLAAELADTPIKVNSVCPGVNKTDMNSDPSGSHPSEGAKVAVRAAMLGADGPTGSFFDIDGPAPW</sequence>
<evidence type="ECO:0000256" key="3">
    <source>
        <dbReference type="ARBA" id="ARBA00023002"/>
    </source>
</evidence>
<dbReference type="InterPro" id="IPR036291">
    <property type="entry name" value="NAD(P)-bd_dom_sf"/>
</dbReference>
<dbReference type="CDD" id="cd05324">
    <property type="entry name" value="carb_red_PTCR-like_SDR_c"/>
    <property type="match status" value="1"/>
</dbReference>
<keyword evidence="2" id="KW-0521">NADP</keyword>
<evidence type="ECO:0000313" key="6">
    <source>
        <dbReference type="Proteomes" id="UP000758701"/>
    </source>
</evidence>
<comment type="caution">
    <text evidence="5">The sequence shown here is derived from an EMBL/GenBank/DDBJ whole genome shotgun (WGS) entry which is preliminary data.</text>
</comment>
<dbReference type="Proteomes" id="UP000758701">
    <property type="component" value="Unassembled WGS sequence"/>
</dbReference>
<dbReference type="Gene3D" id="3.40.50.720">
    <property type="entry name" value="NAD(P)-binding Rossmann-like Domain"/>
    <property type="match status" value="1"/>
</dbReference>
<dbReference type="SUPFAM" id="SSF51735">
    <property type="entry name" value="NAD(P)-binding Rossmann-fold domains"/>
    <property type="match status" value="1"/>
</dbReference>
<dbReference type="Pfam" id="PF00106">
    <property type="entry name" value="adh_short"/>
    <property type="match status" value="1"/>
</dbReference>
<dbReference type="PANTHER" id="PTHR43490">
    <property type="entry name" value="(+)-NEOMENTHOL DEHYDROGENASE"/>
    <property type="match status" value="1"/>
</dbReference>
<dbReference type="PRINTS" id="PR00080">
    <property type="entry name" value="SDRFAMILY"/>
</dbReference>
<evidence type="ECO:0000256" key="4">
    <source>
        <dbReference type="RuleBase" id="RU000363"/>
    </source>
</evidence>
<gene>
    <name evidence="5" type="ORF">KVH32_33275</name>
</gene>
<reference evidence="5 6" key="1">
    <citation type="submission" date="2021-06" db="EMBL/GenBank/DDBJ databases">
        <title>Ecological speciation of a Streptomyces species isolated from different habitats and geographic origins.</title>
        <authorList>
            <person name="Wang J."/>
        </authorList>
    </citation>
    <scope>NUCLEOTIDE SEQUENCE [LARGE SCALE GENOMIC DNA]</scope>
    <source>
        <strain evidence="5 6">FXJ8.012</strain>
    </source>
</reference>